<accession>A0A0K1QBM0</accession>
<sequence length="528" mass="57510">MGAALKERERRTRARTPASDLRRMLRRVVSANPVSFGLYRGRPVEFFREVLGLEPSEQQIKVLEATTRKRSNGGCRVSVPSGRATGKSVLDVGLALHFAATEGPNALVIFTAPTFKQIQRILWRELRQILARAPVPVCMNVAKLASTGAEFFDGSLIIGLVGDSPEAFQGLRAPKMRVIGDESSGIEDDTFVALEGNLAGGGDLILTGNPTRDEGYFFDSFSGKLDFDVIRLSSMQSPNVVHGKSIVPGMATREWIEARKKQWGEDSPMFKIHVLGEAANLASSRLYSKGLVDAAVARWAKAKAAGRIVIGVDPAGETGMGDESSFAPRRGDKVLWIRRRRGLSADGHVVEVNGMIQEIRNHRSNVGDSSVRRKALVVVDRDGDVGAKVYNALVAEAEKPDALFEVIGVRGSERARSADIDKVRDDLAISLVARLRTLGIPNEPKLLEELARIRVIEIENGRAKIVGKKTLRKELDRSPDSFDSLTLCAYHDDDAEGVGGEDVGATDDVEELDMWDAAQAMDPYQGVA</sequence>
<dbReference type="STRING" id="1391654.AKJ09_09844"/>
<proteinExistence type="predicted"/>
<dbReference type="Gene3D" id="3.30.420.240">
    <property type="match status" value="1"/>
</dbReference>
<evidence type="ECO:0000313" key="1">
    <source>
        <dbReference type="EMBL" id="AKV03181.1"/>
    </source>
</evidence>
<keyword evidence="2" id="KW-1185">Reference proteome</keyword>
<reference evidence="1 2" key="1">
    <citation type="submission" date="2015-08" db="EMBL/GenBank/DDBJ databases">
        <authorList>
            <person name="Babu N.S."/>
            <person name="Beckwith C.J."/>
            <person name="Beseler K.G."/>
            <person name="Brison A."/>
            <person name="Carone J.V."/>
            <person name="Caskin T.P."/>
            <person name="Diamond M."/>
            <person name="Durham M.E."/>
            <person name="Foxe J.M."/>
            <person name="Go M."/>
            <person name="Henderson B.A."/>
            <person name="Jones I.B."/>
            <person name="McGettigan J.A."/>
            <person name="Micheletti S.J."/>
            <person name="Nasrallah M.E."/>
            <person name="Ortiz D."/>
            <person name="Piller C.R."/>
            <person name="Privatt S.R."/>
            <person name="Schneider S.L."/>
            <person name="Sharp S."/>
            <person name="Smith T.C."/>
            <person name="Stanton J.D."/>
            <person name="Ullery H.E."/>
            <person name="Wilson R.J."/>
            <person name="Serrano M.G."/>
            <person name="Buck G."/>
            <person name="Lee V."/>
            <person name="Wang Y."/>
            <person name="Carvalho R."/>
            <person name="Voegtly L."/>
            <person name="Shi R."/>
            <person name="Duckworth R."/>
            <person name="Johnson A."/>
            <person name="Loviza R."/>
            <person name="Walstead R."/>
            <person name="Shah Z."/>
            <person name="Kiflezghi M."/>
            <person name="Wade K."/>
            <person name="Ball S.L."/>
            <person name="Bradley K.W."/>
            <person name="Asai D.J."/>
            <person name="Bowman C.A."/>
            <person name="Russell D.A."/>
            <person name="Pope W.H."/>
            <person name="Jacobs-Sera D."/>
            <person name="Hendrix R.W."/>
            <person name="Hatfull G.F."/>
        </authorList>
    </citation>
    <scope>NUCLEOTIDE SEQUENCE [LARGE SCALE GENOMIC DNA]</scope>
    <source>
        <strain evidence="1 2">DSM 27648</strain>
    </source>
</reference>
<dbReference type="Gene3D" id="3.40.50.300">
    <property type="entry name" value="P-loop containing nucleotide triphosphate hydrolases"/>
    <property type="match status" value="1"/>
</dbReference>
<dbReference type="AlphaFoldDB" id="A0A0K1QBM0"/>
<dbReference type="InterPro" id="IPR027417">
    <property type="entry name" value="P-loop_NTPase"/>
</dbReference>
<dbReference type="KEGG" id="llu:AKJ09_09844"/>
<name>A0A0K1QBM0_9BACT</name>
<gene>
    <name evidence="1" type="ORF">AKJ09_09844</name>
</gene>
<dbReference type="Proteomes" id="UP000064967">
    <property type="component" value="Chromosome"/>
</dbReference>
<protein>
    <submittedName>
        <fullName evidence="1">Terminase B protein, putative</fullName>
    </submittedName>
</protein>
<evidence type="ECO:0000313" key="2">
    <source>
        <dbReference type="Proteomes" id="UP000064967"/>
    </source>
</evidence>
<organism evidence="1 2">
    <name type="scientific">Labilithrix luteola</name>
    <dbReference type="NCBI Taxonomy" id="1391654"/>
    <lineage>
        <taxon>Bacteria</taxon>
        <taxon>Pseudomonadati</taxon>
        <taxon>Myxococcota</taxon>
        <taxon>Polyangia</taxon>
        <taxon>Polyangiales</taxon>
        <taxon>Labilitrichaceae</taxon>
        <taxon>Labilithrix</taxon>
    </lineage>
</organism>
<dbReference type="EMBL" id="CP012333">
    <property type="protein sequence ID" value="AKV03181.1"/>
    <property type="molecule type" value="Genomic_DNA"/>
</dbReference>